<evidence type="ECO:0000256" key="2">
    <source>
        <dbReference type="ARBA" id="ARBA00023315"/>
    </source>
</evidence>
<dbReference type="SUPFAM" id="SSF55729">
    <property type="entry name" value="Acyl-CoA N-acyltransferases (Nat)"/>
    <property type="match status" value="1"/>
</dbReference>
<proteinExistence type="predicted"/>
<dbReference type="OrthoDB" id="4322031at2"/>
<dbReference type="InterPro" id="IPR016181">
    <property type="entry name" value="Acyl_CoA_acyltransferase"/>
</dbReference>
<feature type="domain" description="N-acetyltransferase" evidence="3">
    <location>
        <begin position="14"/>
        <end position="152"/>
    </location>
</feature>
<organism evidence="4 5">
    <name type="scientific">Solihabitans fulvus</name>
    <dbReference type="NCBI Taxonomy" id="1892852"/>
    <lineage>
        <taxon>Bacteria</taxon>
        <taxon>Bacillati</taxon>
        <taxon>Actinomycetota</taxon>
        <taxon>Actinomycetes</taxon>
        <taxon>Pseudonocardiales</taxon>
        <taxon>Pseudonocardiaceae</taxon>
        <taxon>Solihabitans</taxon>
    </lineage>
</organism>
<dbReference type="CDD" id="cd04301">
    <property type="entry name" value="NAT_SF"/>
    <property type="match status" value="1"/>
</dbReference>
<sequence>MGALTAEHAGEALTVQRAAYVTEAQRYSAPDIPPLTETLDELRAEIEASSVLAFGAWLGPRLVGAVRGRLDGDRMEVARFVVAPDMQGRGVGRALLDAIHDAVPATVRTLWLITGADSVQNLRMYERAGYRRVADRKDSVGVAITLLEKQLGH</sequence>
<keyword evidence="1 4" id="KW-0808">Transferase</keyword>
<dbReference type="Gene3D" id="3.40.630.30">
    <property type="match status" value="1"/>
</dbReference>
<dbReference type="PANTHER" id="PTHR43877">
    <property type="entry name" value="AMINOALKYLPHOSPHONATE N-ACETYLTRANSFERASE-RELATED-RELATED"/>
    <property type="match status" value="1"/>
</dbReference>
<name>A0A5B2XFV1_9PSEU</name>
<comment type="caution">
    <text evidence="4">The sequence shown here is derived from an EMBL/GenBank/DDBJ whole genome shotgun (WGS) entry which is preliminary data.</text>
</comment>
<dbReference type="PANTHER" id="PTHR43877:SF2">
    <property type="entry name" value="AMINOALKYLPHOSPHONATE N-ACETYLTRANSFERASE-RELATED"/>
    <property type="match status" value="1"/>
</dbReference>
<dbReference type="Proteomes" id="UP000323454">
    <property type="component" value="Unassembled WGS sequence"/>
</dbReference>
<dbReference type="GO" id="GO:0016747">
    <property type="term" value="F:acyltransferase activity, transferring groups other than amino-acyl groups"/>
    <property type="evidence" value="ECO:0007669"/>
    <property type="project" value="InterPro"/>
</dbReference>
<protein>
    <submittedName>
        <fullName evidence="4">GNAT family N-acetyltransferase</fullName>
    </submittedName>
</protein>
<dbReference type="PROSITE" id="PS51186">
    <property type="entry name" value="GNAT"/>
    <property type="match status" value="1"/>
</dbReference>
<dbReference type="Pfam" id="PF00583">
    <property type="entry name" value="Acetyltransf_1"/>
    <property type="match status" value="1"/>
</dbReference>
<dbReference type="AlphaFoldDB" id="A0A5B2XFV1"/>
<keyword evidence="2" id="KW-0012">Acyltransferase</keyword>
<reference evidence="4 5" key="2">
    <citation type="submission" date="2019-09" db="EMBL/GenBank/DDBJ databases">
        <authorList>
            <person name="Jin C."/>
        </authorList>
    </citation>
    <scope>NUCLEOTIDE SEQUENCE [LARGE SCALE GENOMIC DNA]</scope>
    <source>
        <strain evidence="4 5">AN110305</strain>
    </source>
</reference>
<dbReference type="InterPro" id="IPR000182">
    <property type="entry name" value="GNAT_dom"/>
</dbReference>
<evidence type="ECO:0000313" key="4">
    <source>
        <dbReference type="EMBL" id="KAA2262004.1"/>
    </source>
</evidence>
<keyword evidence="5" id="KW-1185">Reference proteome</keyword>
<evidence type="ECO:0000256" key="1">
    <source>
        <dbReference type="ARBA" id="ARBA00022679"/>
    </source>
</evidence>
<accession>A0A5B2XFV1</accession>
<gene>
    <name evidence="4" type="ORF">F0L68_14440</name>
</gene>
<evidence type="ECO:0000313" key="5">
    <source>
        <dbReference type="Proteomes" id="UP000323454"/>
    </source>
</evidence>
<dbReference type="InterPro" id="IPR050832">
    <property type="entry name" value="Bact_Acetyltransf"/>
</dbReference>
<evidence type="ECO:0000259" key="3">
    <source>
        <dbReference type="PROSITE" id="PS51186"/>
    </source>
</evidence>
<reference evidence="4 5" key="1">
    <citation type="submission" date="2019-09" db="EMBL/GenBank/DDBJ databases">
        <title>Goodfellowia gen. nov., a new genus of the Pseudonocardineae related to Actinoalloteichus, containing Goodfellowia coeruleoviolacea gen. nov., comb. nov. gen. nov., comb. nov.</title>
        <authorList>
            <person name="Labeda D."/>
        </authorList>
    </citation>
    <scope>NUCLEOTIDE SEQUENCE [LARGE SCALE GENOMIC DNA]</scope>
    <source>
        <strain evidence="4 5">AN110305</strain>
    </source>
</reference>
<dbReference type="EMBL" id="VUOB01000023">
    <property type="protein sequence ID" value="KAA2262004.1"/>
    <property type="molecule type" value="Genomic_DNA"/>
</dbReference>